<feature type="transmembrane region" description="Helical" evidence="6">
    <location>
        <begin position="243"/>
        <end position="261"/>
    </location>
</feature>
<dbReference type="Pfam" id="PF02653">
    <property type="entry name" value="BPD_transp_2"/>
    <property type="match status" value="1"/>
</dbReference>
<dbReference type="PANTHER" id="PTHR43370">
    <property type="entry name" value="SUGAR ABC TRANSPORTER INTEGRAL MEMBRANE PROTEIN-RELATED"/>
    <property type="match status" value="1"/>
</dbReference>
<evidence type="ECO:0000313" key="7">
    <source>
        <dbReference type="EMBL" id="NNU81305.1"/>
    </source>
</evidence>
<feature type="transmembrane region" description="Helical" evidence="6">
    <location>
        <begin position="7"/>
        <end position="26"/>
    </location>
</feature>
<keyword evidence="4 6" id="KW-1133">Transmembrane helix</keyword>
<name>A0A849L4M5_9RHOB</name>
<feature type="transmembrane region" description="Helical" evidence="6">
    <location>
        <begin position="158"/>
        <end position="184"/>
    </location>
</feature>
<comment type="subcellular location">
    <subcellularLocation>
        <location evidence="1">Cell membrane</location>
        <topology evidence="1">Multi-pass membrane protein</topology>
    </subcellularLocation>
</comment>
<evidence type="ECO:0000256" key="4">
    <source>
        <dbReference type="ARBA" id="ARBA00022989"/>
    </source>
</evidence>
<feature type="transmembrane region" description="Helical" evidence="6">
    <location>
        <begin position="268"/>
        <end position="285"/>
    </location>
</feature>
<dbReference type="EMBL" id="JABFBC010000002">
    <property type="protein sequence ID" value="NNU81305.1"/>
    <property type="molecule type" value="Genomic_DNA"/>
</dbReference>
<dbReference type="GO" id="GO:0022857">
    <property type="term" value="F:transmembrane transporter activity"/>
    <property type="evidence" value="ECO:0007669"/>
    <property type="project" value="InterPro"/>
</dbReference>
<evidence type="ECO:0000256" key="6">
    <source>
        <dbReference type="SAM" id="Phobius"/>
    </source>
</evidence>
<evidence type="ECO:0000256" key="2">
    <source>
        <dbReference type="ARBA" id="ARBA00022475"/>
    </source>
</evidence>
<keyword evidence="3 6" id="KW-0812">Transmembrane</keyword>
<feature type="transmembrane region" description="Helical" evidence="6">
    <location>
        <begin position="291"/>
        <end position="307"/>
    </location>
</feature>
<dbReference type="GO" id="GO:0005886">
    <property type="term" value="C:plasma membrane"/>
    <property type="evidence" value="ECO:0007669"/>
    <property type="project" value="UniProtKB-SubCell"/>
</dbReference>
<accession>A0A849L4M5</accession>
<dbReference type="InterPro" id="IPR001851">
    <property type="entry name" value="ABC_transp_permease"/>
</dbReference>
<feature type="transmembrane region" description="Helical" evidence="6">
    <location>
        <begin position="314"/>
        <end position="333"/>
    </location>
</feature>
<sequence length="378" mass="39071">MDRLIPLKPHAVTLTAILGLIVFAVAGGLNPVSLSVSIIAAATPLMLASLGEMVVEKSGVLNLGVEGMTIIGAIAGFAIAVETGSPLLGLVAAAAAGAALSLIFGVLTQLLLSNQVATGLALTLFGLGLAALIGQPYSGIKPPAFPRLDIPLISDIPVIGPILFSHDLLTYLALAVLGGIWWFLYRSRAGLVLRACGEGHDAAHALGYDVIRIRLAAIAFGGACAGLGGAGLSLIRVPQWTEGMTAGAGWIALAIVVFGMWRPGRVALGAYLFGGVTILQLNLQAAGITPLWLLVLALLLLSVHVTMKAQRRAMAPLWLGTLAMGALALVYPVSIQTQYLSMAPYLCTILVLVVMSADRLRANLNAPASLGRVFVRTA</sequence>
<reference evidence="7 8" key="1">
    <citation type="submission" date="2020-05" db="EMBL/GenBank/DDBJ databases">
        <title>Gimesia benthica sp. nov., a novel planctomycete isolated from a deep-sea water sample of the Northwest Indian Ocean.</title>
        <authorList>
            <person name="Wang J."/>
            <person name="Ruan C."/>
            <person name="Song L."/>
            <person name="Zhu Y."/>
            <person name="Li A."/>
            <person name="Zheng X."/>
            <person name="Wang L."/>
            <person name="Lu Z."/>
            <person name="Huang Y."/>
            <person name="Du W."/>
            <person name="Zhou Y."/>
            <person name="Huang L."/>
            <person name="Dai X."/>
        </authorList>
    </citation>
    <scope>NUCLEOTIDE SEQUENCE [LARGE SCALE GENOMIC DNA]</scope>
    <source>
        <strain evidence="7 8">YYQ-30</strain>
    </source>
</reference>
<evidence type="ECO:0000256" key="5">
    <source>
        <dbReference type="ARBA" id="ARBA00023136"/>
    </source>
</evidence>
<dbReference type="RefSeq" id="WP_171326126.1">
    <property type="nucleotide sequence ID" value="NZ_JABFBC010000002.1"/>
</dbReference>
<feature type="transmembrane region" description="Helical" evidence="6">
    <location>
        <begin position="339"/>
        <end position="357"/>
    </location>
</feature>
<dbReference type="PANTHER" id="PTHR43370:SF2">
    <property type="entry name" value="ABC TRANSPORTER PERMEASE PROTEIN"/>
    <property type="match status" value="1"/>
</dbReference>
<feature type="transmembrane region" description="Helical" evidence="6">
    <location>
        <begin position="215"/>
        <end position="237"/>
    </location>
</feature>
<proteinExistence type="predicted"/>
<comment type="caution">
    <text evidence="7">The sequence shown here is derived from an EMBL/GenBank/DDBJ whole genome shotgun (WGS) entry which is preliminary data.</text>
</comment>
<gene>
    <name evidence="7" type="ORF">HMH01_12740</name>
</gene>
<evidence type="ECO:0000313" key="8">
    <source>
        <dbReference type="Proteomes" id="UP000572377"/>
    </source>
</evidence>
<keyword evidence="8" id="KW-1185">Reference proteome</keyword>
<organism evidence="7 8">
    <name type="scientific">Halovulum dunhuangense</name>
    <dbReference type="NCBI Taxonomy" id="1505036"/>
    <lineage>
        <taxon>Bacteria</taxon>
        <taxon>Pseudomonadati</taxon>
        <taxon>Pseudomonadota</taxon>
        <taxon>Alphaproteobacteria</taxon>
        <taxon>Rhodobacterales</taxon>
        <taxon>Paracoccaceae</taxon>
        <taxon>Halovulum</taxon>
    </lineage>
</organism>
<feature type="transmembrane region" description="Helical" evidence="6">
    <location>
        <begin position="63"/>
        <end position="81"/>
    </location>
</feature>
<evidence type="ECO:0000256" key="1">
    <source>
        <dbReference type="ARBA" id="ARBA00004651"/>
    </source>
</evidence>
<protein>
    <submittedName>
        <fullName evidence="7">ABC transporter permease</fullName>
    </submittedName>
</protein>
<dbReference type="CDD" id="cd06580">
    <property type="entry name" value="TM_PBP1_transp_TpRbsC_like"/>
    <property type="match status" value="1"/>
</dbReference>
<feature type="transmembrane region" description="Helical" evidence="6">
    <location>
        <begin position="87"/>
        <end position="107"/>
    </location>
</feature>
<keyword evidence="5 6" id="KW-0472">Membrane</keyword>
<evidence type="ECO:0000256" key="3">
    <source>
        <dbReference type="ARBA" id="ARBA00022692"/>
    </source>
</evidence>
<feature type="transmembrane region" description="Helical" evidence="6">
    <location>
        <begin position="119"/>
        <end position="138"/>
    </location>
</feature>
<keyword evidence="2" id="KW-1003">Cell membrane</keyword>
<dbReference type="AlphaFoldDB" id="A0A849L4M5"/>
<dbReference type="Proteomes" id="UP000572377">
    <property type="component" value="Unassembled WGS sequence"/>
</dbReference>